<dbReference type="Proteomes" id="UP001153620">
    <property type="component" value="Chromosome 1"/>
</dbReference>
<comment type="similarity">
    <text evidence="7">Belongs to the type 2 lipid phosphate phosphatase family.</text>
</comment>
<dbReference type="SMART" id="SM00014">
    <property type="entry name" value="acidPPc"/>
    <property type="match status" value="1"/>
</dbReference>
<feature type="transmembrane region" description="Helical" evidence="8">
    <location>
        <begin position="37"/>
        <end position="62"/>
    </location>
</feature>
<evidence type="ECO:0000259" key="9">
    <source>
        <dbReference type="SMART" id="SM00014"/>
    </source>
</evidence>
<comment type="subcellular location">
    <subcellularLocation>
        <location evidence="1">Endoplasmic reticulum membrane</location>
        <topology evidence="1">Multi-pass membrane protein</topology>
    </subcellularLocation>
</comment>
<dbReference type="AlphaFoldDB" id="A0A9N9RKY6"/>
<keyword evidence="11" id="KW-1185">Reference proteome</keyword>
<dbReference type="GO" id="GO:0005789">
    <property type="term" value="C:endoplasmic reticulum membrane"/>
    <property type="evidence" value="ECO:0007669"/>
    <property type="project" value="UniProtKB-SubCell"/>
</dbReference>
<evidence type="ECO:0000256" key="8">
    <source>
        <dbReference type="SAM" id="Phobius"/>
    </source>
</evidence>
<keyword evidence="3" id="KW-0378">Hydrolase</keyword>
<organism evidence="10 11">
    <name type="scientific">Chironomus riparius</name>
    <dbReference type="NCBI Taxonomy" id="315576"/>
    <lineage>
        <taxon>Eukaryota</taxon>
        <taxon>Metazoa</taxon>
        <taxon>Ecdysozoa</taxon>
        <taxon>Arthropoda</taxon>
        <taxon>Hexapoda</taxon>
        <taxon>Insecta</taxon>
        <taxon>Pterygota</taxon>
        <taxon>Neoptera</taxon>
        <taxon>Endopterygota</taxon>
        <taxon>Diptera</taxon>
        <taxon>Nematocera</taxon>
        <taxon>Chironomoidea</taxon>
        <taxon>Chironomidae</taxon>
        <taxon>Chironominae</taxon>
        <taxon>Chironomus</taxon>
    </lineage>
</organism>
<keyword evidence="6 8" id="KW-0472">Membrane</keyword>
<feature type="transmembrane region" description="Helical" evidence="8">
    <location>
        <begin position="229"/>
        <end position="246"/>
    </location>
</feature>
<dbReference type="OrthoDB" id="301434at2759"/>
<feature type="transmembrane region" description="Helical" evidence="8">
    <location>
        <begin position="330"/>
        <end position="348"/>
    </location>
</feature>
<dbReference type="InterPro" id="IPR000326">
    <property type="entry name" value="PAP2/HPO"/>
</dbReference>
<dbReference type="SUPFAM" id="SSF48317">
    <property type="entry name" value="Acid phosphatase/Vanadium-dependent haloperoxidase"/>
    <property type="match status" value="1"/>
</dbReference>
<keyword evidence="4" id="KW-0256">Endoplasmic reticulum</keyword>
<gene>
    <name evidence="10" type="ORF">CHIRRI_LOCUS1784</name>
</gene>
<evidence type="ECO:0000256" key="3">
    <source>
        <dbReference type="ARBA" id="ARBA00022801"/>
    </source>
</evidence>
<evidence type="ECO:0000256" key="7">
    <source>
        <dbReference type="ARBA" id="ARBA00038324"/>
    </source>
</evidence>
<feature type="transmembrane region" description="Helical" evidence="8">
    <location>
        <begin position="198"/>
        <end position="217"/>
    </location>
</feature>
<evidence type="ECO:0000256" key="1">
    <source>
        <dbReference type="ARBA" id="ARBA00004477"/>
    </source>
</evidence>
<dbReference type="PANTHER" id="PTHR14969">
    <property type="entry name" value="SPHINGOSINE-1-PHOSPHATE PHOSPHOHYDROLASE"/>
    <property type="match status" value="1"/>
</dbReference>
<name>A0A9N9RKY6_9DIPT</name>
<dbReference type="PANTHER" id="PTHR14969:SF28">
    <property type="entry name" value="DIHYDROSPHINGOSINE 1-PHOSPHATE PHOSPHATASE LCB3-RELATED"/>
    <property type="match status" value="1"/>
</dbReference>
<evidence type="ECO:0000256" key="6">
    <source>
        <dbReference type="ARBA" id="ARBA00023136"/>
    </source>
</evidence>
<feature type="domain" description="Phosphatidic acid phosphatase type 2/haloperoxidase" evidence="9">
    <location>
        <begin position="70"/>
        <end position="184"/>
    </location>
</feature>
<dbReference type="EMBL" id="OU895877">
    <property type="protein sequence ID" value="CAG9798806.1"/>
    <property type="molecule type" value="Genomic_DNA"/>
</dbReference>
<dbReference type="GO" id="GO:0006670">
    <property type="term" value="P:sphingosine metabolic process"/>
    <property type="evidence" value="ECO:0007669"/>
    <property type="project" value="TreeGrafter"/>
</dbReference>
<evidence type="ECO:0000256" key="2">
    <source>
        <dbReference type="ARBA" id="ARBA00022692"/>
    </source>
</evidence>
<keyword evidence="5 8" id="KW-1133">Transmembrane helix</keyword>
<feature type="transmembrane region" description="Helical" evidence="8">
    <location>
        <begin position="139"/>
        <end position="159"/>
    </location>
</feature>
<evidence type="ECO:0000256" key="4">
    <source>
        <dbReference type="ARBA" id="ARBA00022824"/>
    </source>
</evidence>
<evidence type="ECO:0000256" key="5">
    <source>
        <dbReference type="ARBA" id="ARBA00022989"/>
    </source>
</evidence>
<dbReference type="Pfam" id="PF01569">
    <property type="entry name" value="PAP2"/>
    <property type="match status" value="1"/>
</dbReference>
<sequence length="362" mass="41442">MSKIWNYLNSPELVYKVQNFFGLERVKDDKIVIKNKFFYYLFIIGTELGDELFYGIFIPLCFFNLDGFIGRRFVFNWFINMYVGQALKEFFLEDRPKSPAIKMQKKFSNEYSLPSTHAMSSPSIAVTIVYYALERYDVNLAVCAVLTVIWISIVSWSRVYLGMHSVLDLVLGFFLSAVLLTVILPITNTIEMFLATNMFSPIILLAVTVTAVVYFPIPSTRVFTRTKGDTISIAGVFVGIELGHWLNYQMGYLDDSQVILPLSVEFNNIFSIILRAVIGLAIAAGSEFIGKLVTYSALCAYYGEDKKKLKEMPNSVDNNRKNFIDLTTNFLTYSFLGFCTLFLVHQIYSHLNIQRDSFYTEI</sequence>
<feature type="transmembrane region" description="Helical" evidence="8">
    <location>
        <begin position="166"/>
        <end position="186"/>
    </location>
</feature>
<proteinExistence type="inferred from homology"/>
<keyword evidence="2 8" id="KW-0812">Transmembrane</keyword>
<dbReference type="GO" id="GO:0042392">
    <property type="term" value="F:sphingosine-1-phosphate phosphatase activity"/>
    <property type="evidence" value="ECO:0007669"/>
    <property type="project" value="TreeGrafter"/>
</dbReference>
<feature type="transmembrane region" description="Helical" evidence="8">
    <location>
        <begin position="113"/>
        <end position="133"/>
    </location>
</feature>
<dbReference type="InterPro" id="IPR036938">
    <property type="entry name" value="PAP2/HPO_sf"/>
</dbReference>
<feature type="transmembrane region" description="Helical" evidence="8">
    <location>
        <begin position="266"/>
        <end position="285"/>
    </location>
</feature>
<protein>
    <recommendedName>
        <fullName evidence="9">Phosphatidic acid phosphatase type 2/haloperoxidase domain-containing protein</fullName>
    </recommendedName>
</protein>
<evidence type="ECO:0000313" key="11">
    <source>
        <dbReference type="Proteomes" id="UP001153620"/>
    </source>
</evidence>
<evidence type="ECO:0000313" key="10">
    <source>
        <dbReference type="EMBL" id="CAG9798806.1"/>
    </source>
</evidence>
<accession>A0A9N9RKY6</accession>
<reference evidence="10" key="1">
    <citation type="submission" date="2022-01" db="EMBL/GenBank/DDBJ databases">
        <authorList>
            <person name="King R."/>
        </authorList>
    </citation>
    <scope>NUCLEOTIDE SEQUENCE</scope>
</reference>
<reference evidence="10" key="2">
    <citation type="submission" date="2022-10" db="EMBL/GenBank/DDBJ databases">
        <authorList>
            <consortium name="ENA_rothamsted_submissions"/>
            <consortium name="culmorum"/>
            <person name="King R."/>
        </authorList>
    </citation>
    <scope>NUCLEOTIDE SEQUENCE</scope>
</reference>
<dbReference type="Gene3D" id="1.20.144.10">
    <property type="entry name" value="Phosphatidic acid phosphatase type 2/haloperoxidase"/>
    <property type="match status" value="1"/>
</dbReference>